<comment type="similarity">
    <text evidence="1">Belongs to the SufE family.</text>
</comment>
<dbReference type="SUPFAM" id="SSF82649">
    <property type="entry name" value="SufE/NifU"/>
    <property type="match status" value="1"/>
</dbReference>
<feature type="domain" description="Fe-S metabolism associated" evidence="2">
    <location>
        <begin position="10"/>
        <end position="132"/>
    </location>
</feature>
<sequence length="142" mass="15904">MPQTIDQIIDDFAFLDDWEDRYRYVIELGKTLPDLPAEEKTEANRVHGCASQVWLVAEAEEGQDPPIRFRGDSDAFIVRGLVSIVMTVYSGKTASEIAKTDAIDTFRKIGLVDHLSAQRANGLNAMVTRIREIATQRLSHNA</sequence>
<name>A0A4R3NT04_9HYPH</name>
<dbReference type="AlphaFoldDB" id="A0A4R3NT04"/>
<dbReference type="RefSeq" id="WP_132312872.1">
    <property type="nucleotide sequence ID" value="NZ_SMAR01000025.1"/>
</dbReference>
<gene>
    <name evidence="3" type="ORF">EDC90_102515</name>
</gene>
<accession>A0A4R3NT04</accession>
<comment type="caution">
    <text evidence="3">The sequence shown here is derived from an EMBL/GenBank/DDBJ whole genome shotgun (WGS) entry which is preliminary data.</text>
</comment>
<dbReference type="EMBL" id="SMAR01000025">
    <property type="protein sequence ID" value="TCT35489.1"/>
    <property type="molecule type" value="Genomic_DNA"/>
</dbReference>
<evidence type="ECO:0000256" key="1">
    <source>
        <dbReference type="ARBA" id="ARBA00010282"/>
    </source>
</evidence>
<dbReference type="OrthoDB" id="9799320at2"/>
<evidence type="ECO:0000313" key="4">
    <source>
        <dbReference type="Proteomes" id="UP000295097"/>
    </source>
</evidence>
<dbReference type="PANTHER" id="PTHR43597:SF5">
    <property type="entry name" value="SUFE-LIKE PROTEIN 2, CHLOROPLASTIC"/>
    <property type="match status" value="1"/>
</dbReference>
<proteinExistence type="inferred from homology"/>
<evidence type="ECO:0000259" key="2">
    <source>
        <dbReference type="Pfam" id="PF02657"/>
    </source>
</evidence>
<evidence type="ECO:0000313" key="3">
    <source>
        <dbReference type="EMBL" id="TCT35489.1"/>
    </source>
</evidence>
<keyword evidence="4" id="KW-1185">Reference proteome</keyword>
<organism evidence="3 4">
    <name type="scientific">Martelella mediterranea</name>
    <dbReference type="NCBI Taxonomy" id="293089"/>
    <lineage>
        <taxon>Bacteria</taxon>
        <taxon>Pseudomonadati</taxon>
        <taxon>Pseudomonadota</taxon>
        <taxon>Alphaproteobacteria</taxon>
        <taxon>Hyphomicrobiales</taxon>
        <taxon>Aurantimonadaceae</taxon>
        <taxon>Martelella</taxon>
    </lineage>
</organism>
<dbReference type="Gene3D" id="3.90.1010.10">
    <property type="match status" value="1"/>
</dbReference>
<dbReference type="Pfam" id="PF02657">
    <property type="entry name" value="SufE"/>
    <property type="match status" value="1"/>
</dbReference>
<dbReference type="PANTHER" id="PTHR43597">
    <property type="entry name" value="SULFUR ACCEPTOR PROTEIN CSDE"/>
    <property type="match status" value="1"/>
</dbReference>
<protein>
    <submittedName>
        <fullName evidence="3">Cysteine desulfuration protein SufE</fullName>
    </submittedName>
</protein>
<reference evidence="3 4" key="1">
    <citation type="submission" date="2019-03" db="EMBL/GenBank/DDBJ databases">
        <title>Freshwater and sediment microbial communities from various areas in North America, analyzing microbe dynamics in response to fracking.</title>
        <authorList>
            <person name="Lamendella R."/>
        </authorList>
    </citation>
    <scope>NUCLEOTIDE SEQUENCE [LARGE SCALE GENOMIC DNA]</scope>
    <source>
        <strain evidence="3 4">175.2</strain>
    </source>
</reference>
<dbReference type="Proteomes" id="UP000295097">
    <property type="component" value="Unassembled WGS sequence"/>
</dbReference>
<dbReference type="InterPro" id="IPR003808">
    <property type="entry name" value="Fe-S_metab-assoc_dom"/>
</dbReference>